<comment type="similarity">
    <text evidence="3">Belongs to the TVP18 family.</text>
</comment>
<organism evidence="11 12">
    <name type="scientific">Candida maltosa (strain Xu316)</name>
    <name type="common">Yeast</name>
    <dbReference type="NCBI Taxonomy" id="1245528"/>
    <lineage>
        <taxon>Eukaryota</taxon>
        <taxon>Fungi</taxon>
        <taxon>Dikarya</taxon>
        <taxon>Ascomycota</taxon>
        <taxon>Saccharomycotina</taxon>
        <taxon>Pichiomycetes</taxon>
        <taxon>Debaryomycetaceae</taxon>
        <taxon>Candida/Lodderomyces clade</taxon>
        <taxon>Candida</taxon>
    </lineage>
</organism>
<evidence type="ECO:0000256" key="3">
    <source>
        <dbReference type="ARBA" id="ARBA00005738"/>
    </source>
</evidence>
<dbReference type="PANTHER" id="PTHR13314:SF2">
    <property type="entry name" value="CALCIUM CHANNEL FLOWER HOMOLOG"/>
    <property type="match status" value="1"/>
</dbReference>
<keyword evidence="12" id="KW-1185">Reference proteome</keyword>
<dbReference type="OMA" id="IYAQWLG"/>
<dbReference type="GO" id="GO:0000139">
    <property type="term" value="C:Golgi membrane"/>
    <property type="evidence" value="ECO:0007669"/>
    <property type="project" value="UniProtKB-SubCell"/>
</dbReference>
<evidence type="ECO:0000256" key="2">
    <source>
        <dbReference type="ARBA" id="ARBA00004653"/>
    </source>
</evidence>
<feature type="transmembrane region" description="Helical" evidence="10">
    <location>
        <begin position="55"/>
        <end position="76"/>
    </location>
</feature>
<evidence type="ECO:0000256" key="5">
    <source>
        <dbReference type="ARBA" id="ARBA00020655"/>
    </source>
</evidence>
<dbReference type="PANTHER" id="PTHR13314">
    <property type="entry name" value="CALCIUM CHANNEL FLOWER HOMOLOG"/>
    <property type="match status" value="1"/>
</dbReference>
<evidence type="ECO:0000256" key="1">
    <source>
        <dbReference type="ARBA" id="ARBA00003246"/>
    </source>
</evidence>
<reference evidence="11 12" key="1">
    <citation type="submission" date="2013-02" db="EMBL/GenBank/DDBJ databases">
        <title>Genome sequence of Candida maltosa Xu316, a potential industrial strain for xylitol and ethanol production.</title>
        <authorList>
            <person name="Yu J."/>
            <person name="Wang Q."/>
            <person name="Geng X."/>
            <person name="Bao W."/>
            <person name="He P."/>
            <person name="Cai J."/>
        </authorList>
    </citation>
    <scope>NUCLEOTIDE SEQUENCE [LARGE SCALE GENOMIC DNA]</scope>
    <source>
        <strain evidence="12">Xu316</strain>
    </source>
</reference>
<dbReference type="STRING" id="1245528.M3JBW6"/>
<keyword evidence="8" id="KW-0333">Golgi apparatus</keyword>
<evidence type="ECO:0000256" key="9">
    <source>
        <dbReference type="ARBA" id="ARBA00023136"/>
    </source>
</evidence>
<name>M3JBW6_CANMX</name>
<dbReference type="Pfam" id="PF10233">
    <property type="entry name" value="Cg6151-P"/>
    <property type="match status" value="1"/>
</dbReference>
<comment type="subcellular location">
    <subcellularLocation>
        <location evidence="2">Golgi apparatus membrane</location>
        <topology evidence="2">Multi-pass membrane protein</topology>
    </subcellularLocation>
</comment>
<evidence type="ECO:0000256" key="4">
    <source>
        <dbReference type="ARBA" id="ARBA00013563"/>
    </source>
</evidence>
<evidence type="ECO:0000313" key="11">
    <source>
        <dbReference type="EMBL" id="EMG49608.1"/>
    </source>
</evidence>
<sequence>MAVGDFVARNIWGGLSNDFKKKNFSLYGQWISIITVFLCLAMGIANIVHFSVIPVFAIICIIQGLVVIFVEIPFLLKICPFTDTFVNFIKKFNGNLPRCGFYLLNAVIQYLSLVVEATSLLVVAIMFTISSACYALAALKHQEFLTTSLDATGMGSQSNDLESQGGQPVVRNVL</sequence>
<feature type="transmembrane region" description="Helical" evidence="10">
    <location>
        <begin position="119"/>
        <end position="139"/>
    </location>
</feature>
<dbReference type="AlphaFoldDB" id="M3JBW6"/>
<dbReference type="SMART" id="SM01077">
    <property type="entry name" value="Cg6151-P"/>
    <property type="match status" value="1"/>
</dbReference>
<dbReference type="OrthoDB" id="5591789at2759"/>
<keyword evidence="6 10" id="KW-0812">Transmembrane</keyword>
<accession>M3JBW6</accession>
<proteinExistence type="inferred from homology"/>
<evidence type="ECO:0000313" key="12">
    <source>
        <dbReference type="Proteomes" id="UP000011777"/>
    </source>
</evidence>
<evidence type="ECO:0000256" key="6">
    <source>
        <dbReference type="ARBA" id="ARBA00022692"/>
    </source>
</evidence>
<evidence type="ECO:0000256" key="8">
    <source>
        <dbReference type="ARBA" id="ARBA00023034"/>
    </source>
</evidence>
<dbReference type="GO" id="GO:0016192">
    <property type="term" value="P:vesicle-mediated transport"/>
    <property type="evidence" value="ECO:0007669"/>
    <property type="project" value="TreeGrafter"/>
</dbReference>
<dbReference type="EMBL" id="AOGT01000575">
    <property type="protein sequence ID" value="EMG49608.1"/>
    <property type="molecule type" value="Genomic_DNA"/>
</dbReference>
<keyword evidence="9 10" id="KW-0472">Membrane</keyword>
<dbReference type="HOGENOM" id="CLU_118698_1_0_1"/>
<gene>
    <name evidence="11" type="ORF">G210_5599</name>
</gene>
<protein>
    <recommendedName>
        <fullName evidence="4">Golgi apparatus membrane protein TVP18</fullName>
    </recommendedName>
    <alternativeName>
        <fullName evidence="5">Golgi apparatus membrane protein tvp18</fullName>
    </alternativeName>
</protein>
<keyword evidence="7 10" id="KW-1133">Transmembrane helix</keyword>
<feature type="transmembrane region" description="Helical" evidence="10">
    <location>
        <begin position="30"/>
        <end position="49"/>
    </location>
</feature>
<comment type="function">
    <text evidence="1">Golgi membrane protein involved in vesicular trafficking.</text>
</comment>
<evidence type="ECO:0000256" key="7">
    <source>
        <dbReference type="ARBA" id="ARBA00022989"/>
    </source>
</evidence>
<dbReference type="InterPro" id="IPR019365">
    <property type="entry name" value="TVP18/Ca-channel_flower"/>
</dbReference>
<dbReference type="eggNOG" id="ENOG502S3AC">
    <property type="taxonomic scope" value="Eukaryota"/>
</dbReference>
<comment type="caution">
    <text evidence="11">The sequence shown here is derived from an EMBL/GenBank/DDBJ whole genome shotgun (WGS) entry which is preliminary data.</text>
</comment>
<evidence type="ECO:0000256" key="10">
    <source>
        <dbReference type="SAM" id="Phobius"/>
    </source>
</evidence>
<dbReference type="Proteomes" id="UP000011777">
    <property type="component" value="Unassembled WGS sequence"/>
</dbReference>